<name>A0A9P7DVM8_9AGAM</name>
<dbReference type="SUPFAM" id="SSF56112">
    <property type="entry name" value="Protein kinase-like (PK-like)"/>
    <property type="match status" value="1"/>
</dbReference>
<sequence>MNHCIPVLDVLHIPGEECDIMVMPLLRHYSDPWFKTFGEAVECFRQLFKGLYFMHKNCVAHRYVCLSLLVFSAQLARSDCMNLNIMMHTRLLFIDLFHPFRPQELVI</sequence>
<dbReference type="RefSeq" id="XP_041186705.1">
    <property type="nucleotide sequence ID" value="XM_041341890.1"/>
</dbReference>
<protein>
    <recommendedName>
        <fullName evidence="3">Protein kinase domain-containing protein</fullName>
    </recommendedName>
</protein>
<evidence type="ECO:0000313" key="2">
    <source>
        <dbReference type="Proteomes" id="UP000807769"/>
    </source>
</evidence>
<evidence type="ECO:0008006" key="3">
    <source>
        <dbReference type="Google" id="ProtNLM"/>
    </source>
</evidence>
<keyword evidence="2" id="KW-1185">Reference proteome</keyword>
<dbReference type="Proteomes" id="UP000807769">
    <property type="component" value="Unassembled WGS sequence"/>
</dbReference>
<comment type="caution">
    <text evidence="1">The sequence shown here is derived from an EMBL/GenBank/DDBJ whole genome shotgun (WGS) entry which is preliminary data.</text>
</comment>
<reference evidence="1" key="1">
    <citation type="journal article" date="2020" name="New Phytol.">
        <title>Comparative genomics reveals dynamic genome evolution in host specialist ectomycorrhizal fungi.</title>
        <authorList>
            <person name="Lofgren L.A."/>
            <person name="Nguyen N.H."/>
            <person name="Vilgalys R."/>
            <person name="Ruytinx J."/>
            <person name="Liao H.L."/>
            <person name="Branco S."/>
            <person name="Kuo A."/>
            <person name="LaButti K."/>
            <person name="Lipzen A."/>
            <person name="Andreopoulos W."/>
            <person name="Pangilinan J."/>
            <person name="Riley R."/>
            <person name="Hundley H."/>
            <person name="Na H."/>
            <person name="Barry K."/>
            <person name="Grigoriev I.V."/>
            <person name="Stajich J.E."/>
            <person name="Kennedy P.G."/>
        </authorList>
    </citation>
    <scope>NUCLEOTIDE SEQUENCE</scope>
    <source>
        <strain evidence="1">MN1</strain>
    </source>
</reference>
<gene>
    <name evidence="1" type="ORF">BJ212DRAFT_1548715</name>
</gene>
<dbReference type="GeneID" id="64635906"/>
<dbReference type="AlphaFoldDB" id="A0A9P7DVM8"/>
<dbReference type="InterPro" id="IPR011009">
    <property type="entry name" value="Kinase-like_dom_sf"/>
</dbReference>
<accession>A0A9P7DVM8</accession>
<dbReference type="OrthoDB" id="5987198at2759"/>
<organism evidence="1 2">
    <name type="scientific">Suillus subaureus</name>
    <dbReference type="NCBI Taxonomy" id="48587"/>
    <lineage>
        <taxon>Eukaryota</taxon>
        <taxon>Fungi</taxon>
        <taxon>Dikarya</taxon>
        <taxon>Basidiomycota</taxon>
        <taxon>Agaricomycotina</taxon>
        <taxon>Agaricomycetes</taxon>
        <taxon>Agaricomycetidae</taxon>
        <taxon>Boletales</taxon>
        <taxon>Suillineae</taxon>
        <taxon>Suillaceae</taxon>
        <taxon>Suillus</taxon>
    </lineage>
</organism>
<proteinExistence type="predicted"/>
<dbReference type="EMBL" id="JABBWG010000063">
    <property type="protein sequence ID" value="KAG1804033.1"/>
    <property type="molecule type" value="Genomic_DNA"/>
</dbReference>
<evidence type="ECO:0000313" key="1">
    <source>
        <dbReference type="EMBL" id="KAG1804033.1"/>
    </source>
</evidence>